<organism evidence="13 14">
    <name type="scientific">Fusarium floridanum</name>
    <dbReference type="NCBI Taxonomy" id="1325733"/>
    <lineage>
        <taxon>Eukaryota</taxon>
        <taxon>Fungi</taxon>
        <taxon>Dikarya</taxon>
        <taxon>Ascomycota</taxon>
        <taxon>Pezizomycotina</taxon>
        <taxon>Sordariomycetes</taxon>
        <taxon>Hypocreomycetidae</taxon>
        <taxon>Hypocreales</taxon>
        <taxon>Nectriaceae</taxon>
        <taxon>Fusarium</taxon>
        <taxon>Fusarium solani species complex</taxon>
    </lineage>
</organism>
<dbReference type="GO" id="GO:0000139">
    <property type="term" value="C:Golgi membrane"/>
    <property type="evidence" value="ECO:0007669"/>
    <property type="project" value="UniProtKB-SubCell"/>
</dbReference>
<evidence type="ECO:0000313" key="14">
    <source>
        <dbReference type="Proteomes" id="UP000287972"/>
    </source>
</evidence>
<evidence type="ECO:0000256" key="6">
    <source>
        <dbReference type="ARBA" id="ARBA00022692"/>
    </source>
</evidence>
<feature type="domain" description="VTT" evidence="12">
    <location>
        <begin position="150"/>
        <end position="264"/>
    </location>
</feature>
<dbReference type="InterPro" id="IPR051076">
    <property type="entry name" value="Golgi_membrane_TVP38/TMEM64"/>
</dbReference>
<dbReference type="InterPro" id="IPR032816">
    <property type="entry name" value="VTT_dom"/>
</dbReference>
<keyword evidence="9 11" id="KW-0472">Membrane</keyword>
<evidence type="ECO:0000256" key="2">
    <source>
        <dbReference type="ARBA" id="ARBA00004653"/>
    </source>
</evidence>
<proteinExistence type="inferred from homology"/>
<dbReference type="PANTHER" id="PTHR47549">
    <property type="entry name" value="GOLGI APPARATUS MEMBRANE PROTEIN TVP38-RELATED"/>
    <property type="match status" value="1"/>
</dbReference>
<evidence type="ECO:0000313" key="13">
    <source>
        <dbReference type="EMBL" id="RSL84524.1"/>
    </source>
</evidence>
<dbReference type="Pfam" id="PF09335">
    <property type="entry name" value="VTT_dom"/>
    <property type="match status" value="1"/>
</dbReference>
<keyword evidence="14" id="KW-1185">Reference proteome</keyword>
<accession>A0A428S472</accession>
<keyword evidence="8" id="KW-0333">Golgi apparatus</keyword>
<comment type="function">
    <text evidence="1">Golgi membrane protein involved in vesicular trafficking and spindle migration.</text>
</comment>
<dbReference type="EMBL" id="NKCL01000066">
    <property type="protein sequence ID" value="RSL84524.1"/>
    <property type="molecule type" value="Genomic_DNA"/>
</dbReference>
<keyword evidence="7 11" id="KW-1133">Transmembrane helix</keyword>
<feature type="transmembrane region" description="Helical" evidence="11">
    <location>
        <begin position="164"/>
        <end position="192"/>
    </location>
</feature>
<dbReference type="Proteomes" id="UP000287972">
    <property type="component" value="Unassembled WGS sequence"/>
</dbReference>
<evidence type="ECO:0000256" key="3">
    <source>
        <dbReference type="ARBA" id="ARBA00008640"/>
    </source>
</evidence>
<comment type="subcellular location">
    <subcellularLocation>
        <location evidence="2">Golgi apparatus membrane</location>
        <topology evidence="2">Multi-pass membrane protein</topology>
    </subcellularLocation>
</comment>
<gene>
    <name evidence="13" type="ORF">CEP51_003865</name>
</gene>
<name>A0A428S472_9HYPO</name>
<protein>
    <recommendedName>
        <fullName evidence="4">Golgi apparatus membrane protein TVP38</fullName>
    </recommendedName>
    <alternativeName>
        <fullName evidence="5">Golgi apparatus membrane protein tvp38</fullName>
    </alternativeName>
</protein>
<dbReference type="PANTHER" id="PTHR47549:SF1">
    <property type="entry name" value="GOLGI APPARATUS MEMBRANE PROTEIN TVP38"/>
    <property type="match status" value="1"/>
</dbReference>
<dbReference type="AlphaFoldDB" id="A0A428S472"/>
<dbReference type="GO" id="GO:0000022">
    <property type="term" value="P:mitotic spindle elongation"/>
    <property type="evidence" value="ECO:0007669"/>
    <property type="project" value="TreeGrafter"/>
</dbReference>
<sequence>MPADYHSTAQALALSPDRSTPSPSPNRPPWATTSDSTSHTRRLSNPLMRRRRSSVAAASPGFARRIWASVNLLGEQTLKIYLRMSPLQRLLAALGAVAIAVLGVLAIIFSHAFFKWLDPVAEKWRALPGGWILAFLLVFVTSFPPVMGYSTASTIAGYVYGFPWGWPIVASGCTLGALCAFLASRTVLSGYVDRMVGRDHRFIALGQVLRQEGIWYLTAIRFCPLPFSLSNGFLATIPSITPLSFTLSTALSSPKLLVHVFIGSRIALLAEKGDTMTAGDKAINYLSMLIGAAVGLFVGLIIYRRTMARAAQLAREEGLDPTALATTEEGEAGYLDSDNSPLMDPEDAAVLMSDDDISLWERDGLENGYHDDDDDEESSKRRD</sequence>
<feature type="region of interest" description="Disordered" evidence="10">
    <location>
        <begin position="362"/>
        <end position="383"/>
    </location>
</feature>
<evidence type="ECO:0000256" key="4">
    <source>
        <dbReference type="ARBA" id="ARBA00013533"/>
    </source>
</evidence>
<feature type="transmembrane region" description="Helical" evidence="11">
    <location>
        <begin position="90"/>
        <end position="114"/>
    </location>
</feature>
<feature type="region of interest" description="Disordered" evidence="10">
    <location>
        <begin position="1"/>
        <end position="44"/>
    </location>
</feature>
<evidence type="ECO:0000256" key="10">
    <source>
        <dbReference type="SAM" id="MobiDB-lite"/>
    </source>
</evidence>
<dbReference type="GO" id="GO:0016192">
    <property type="term" value="P:vesicle-mediated transport"/>
    <property type="evidence" value="ECO:0007669"/>
    <property type="project" value="TreeGrafter"/>
</dbReference>
<evidence type="ECO:0000256" key="11">
    <source>
        <dbReference type="SAM" id="Phobius"/>
    </source>
</evidence>
<evidence type="ECO:0000256" key="8">
    <source>
        <dbReference type="ARBA" id="ARBA00023034"/>
    </source>
</evidence>
<comment type="similarity">
    <text evidence="3">Belongs to the TVP38/TMEM64 family.</text>
</comment>
<reference evidence="13 14" key="1">
    <citation type="submission" date="2017-06" db="EMBL/GenBank/DDBJ databases">
        <title>Comparative genomic analysis of Ambrosia Fusariam Clade fungi.</title>
        <authorList>
            <person name="Stajich J.E."/>
            <person name="Carrillo J."/>
            <person name="Kijimoto T."/>
            <person name="Eskalen A."/>
            <person name="O'Donnell K."/>
            <person name="Kasson M."/>
        </authorList>
    </citation>
    <scope>NUCLEOTIDE SEQUENCE [LARGE SCALE GENOMIC DNA]</scope>
    <source>
        <strain evidence="13 14">NRRL62606</strain>
    </source>
</reference>
<evidence type="ECO:0000256" key="7">
    <source>
        <dbReference type="ARBA" id="ARBA00022989"/>
    </source>
</evidence>
<evidence type="ECO:0000256" key="5">
    <source>
        <dbReference type="ARBA" id="ARBA00020673"/>
    </source>
</evidence>
<feature type="transmembrane region" description="Helical" evidence="11">
    <location>
        <begin position="282"/>
        <end position="303"/>
    </location>
</feature>
<evidence type="ECO:0000259" key="12">
    <source>
        <dbReference type="Pfam" id="PF09335"/>
    </source>
</evidence>
<feature type="transmembrane region" description="Helical" evidence="11">
    <location>
        <begin position="126"/>
        <end position="144"/>
    </location>
</feature>
<keyword evidence="6 11" id="KW-0812">Transmembrane</keyword>
<comment type="caution">
    <text evidence="13">The sequence shown here is derived from an EMBL/GenBank/DDBJ whole genome shotgun (WGS) entry which is preliminary data.</text>
</comment>
<evidence type="ECO:0000256" key="1">
    <source>
        <dbReference type="ARBA" id="ARBA00002978"/>
    </source>
</evidence>
<evidence type="ECO:0000256" key="9">
    <source>
        <dbReference type="ARBA" id="ARBA00023136"/>
    </source>
</evidence>